<organism evidence="2 3">
    <name type="scientific">Thermothielavioides terrestris</name>
    <dbReference type="NCBI Taxonomy" id="2587410"/>
    <lineage>
        <taxon>Eukaryota</taxon>
        <taxon>Fungi</taxon>
        <taxon>Dikarya</taxon>
        <taxon>Ascomycota</taxon>
        <taxon>Pezizomycotina</taxon>
        <taxon>Sordariomycetes</taxon>
        <taxon>Sordariomycetidae</taxon>
        <taxon>Sordariales</taxon>
        <taxon>Chaetomiaceae</taxon>
        <taxon>Thermothielavioides</taxon>
    </lineage>
</organism>
<dbReference type="Proteomes" id="UP000289323">
    <property type="component" value="Unassembled WGS sequence"/>
</dbReference>
<evidence type="ECO:0000313" key="3">
    <source>
        <dbReference type="Proteomes" id="UP000289323"/>
    </source>
</evidence>
<dbReference type="AlphaFoldDB" id="A0A3S4B5F4"/>
<reference evidence="2 3" key="1">
    <citation type="submission" date="2018-04" db="EMBL/GenBank/DDBJ databases">
        <authorList>
            <person name="Huttner S."/>
            <person name="Dainat J."/>
        </authorList>
    </citation>
    <scope>NUCLEOTIDE SEQUENCE [LARGE SCALE GENOMIC DNA]</scope>
</reference>
<evidence type="ECO:0000313" key="2">
    <source>
        <dbReference type="EMBL" id="SPQ22234.1"/>
    </source>
</evidence>
<feature type="region of interest" description="Disordered" evidence="1">
    <location>
        <begin position="1"/>
        <end position="86"/>
    </location>
</feature>
<feature type="region of interest" description="Disordered" evidence="1">
    <location>
        <begin position="103"/>
        <end position="193"/>
    </location>
</feature>
<feature type="compositionally biased region" description="Low complexity" evidence="1">
    <location>
        <begin position="137"/>
        <end position="147"/>
    </location>
</feature>
<evidence type="ECO:0000256" key="1">
    <source>
        <dbReference type="SAM" id="MobiDB-lite"/>
    </source>
</evidence>
<protein>
    <submittedName>
        <fullName evidence="2">6f6a6bd5-04de-4be8-8085-86c93d3f5167</fullName>
    </submittedName>
</protein>
<accession>A0A3S4B5F4</accession>
<dbReference type="InterPro" id="IPR036629">
    <property type="entry name" value="YjbJ_sf"/>
</dbReference>
<proteinExistence type="predicted"/>
<feature type="compositionally biased region" description="Basic and acidic residues" evidence="1">
    <location>
        <begin position="172"/>
        <end position="193"/>
    </location>
</feature>
<dbReference type="SUPFAM" id="SSF69047">
    <property type="entry name" value="Hypothetical protein YjbJ"/>
    <property type="match status" value="1"/>
</dbReference>
<dbReference type="PANTHER" id="PTHR40460">
    <property type="entry name" value="CHROMOSOME 1, WHOLE GENOME SHOTGUN SEQUENCE"/>
    <property type="match status" value="1"/>
</dbReference>
<dbReference type="EMBL" id="OUUZ01000008">
    <property type="protein sequence ID" value="SPQ22234.1"/>
    <property type="molecule type" value="Genomic_DNA"/>
</dbReference>
<feature type="compositionally biased region" description="Low complexity" evidence="1">
    <location>
        <begin position="1"/>
        <end position="12"/>
    </location>
</feature>
<sequence length="193" mass="20266">MSANNNNNNNNNPSTLRSYVDSAAGTVQNALGSIIGNPGDEAEGKARQQKAQSEYDASHTAAKLPGMTATSNAVAKDHPDRSAGSWNQTVGAAKEFVGGLVGNEGLKQSGRQQNVSGQEQEARGQISDFTSGLGDRASGAVGSAVAGLTGDRQKQAEYQNRHDVGKTQQRGAELDIQKQAEARSQKEAEARRQ</sequence>
<name>A0A3S4B5F4_9PEZI</name>
<gene>
    <name evidence="2" type="ORF">TT172_LOCUS4653</name>
</gene>
<feature type="compositionally biased region" description="Polar residues" evidence="1">
    <location>
        <begin position="109"/>
        <end position="119"/>
    </location>
</feature>
<dbReference type="PANTHER" id="PTHR40460:SF1">
    <property type="entry name" value="CSBD-LIKE DOMAIN-CONTAINING PROTEIN"/>
    <property type="match status" value="1"/>
</dbReference>
<feature type="compositionally biased region" description="Basic and acidic residues" evidence="1">
    <location>
        <begin position="151"/>
        <end position="165"/>
    </location>
</feature>